<dbReference type="EMBL" id="GISG01244825">
    <property type="protein sequence ID" value="MBA4669746.1"/>
    <property type="molecule type" value="Transcribed_RNA"/>
</dbReference>
<sequence length="194" mass="21284">MAPRQRKKEPPDLIPSPLESPLPSISIVHLANSLLTSRFRLQFASFPCSNFVFSSSAVADSSQICCPSQLVAKVRRQIRWVRVHLPPSTFQEGGCAQQFRVCVGLPGHTRGSPSAVRMGSAIQFRGPRSANCRVSLSSLAKLFGKIASHCSLSLLQPQHDFWLLHVLEGGNSLYSALELLEGKLASWCCKFGCY</sequence>
<evidence type="ECO:0000313" key="1">
    <source>
        <dbReference type="EMBL" id="MBA4669746.1"/>
    </source>
</evidence>
<organism evidence="1">
    <name type="scientific">Opuntia streptacantha</name>
    <name type="common">Prickly pear cactus</name>
    <name type="synonym">Opuntia cardona</name>
    <dbReference type="NCBI Taxonomy" id="393608"/>
    <lineage>
        <taxon>Eukaryota</taxon>
        <taxon>Viridiplantae</taxon>
        <taxon>Streptophyta</taxon>
        <taxon>Embryophyta</taxon>
        <taxon>Tracheophyta</taxon>
        <taxon>Spermatophyta</taxon>
        <taxon>Magnoliopsida</taxon>
        <taxon>eudicotyledons</taxon>
        <taxon>Gunneridae</taxon>
        <taxon>Pentapetalae</taxon>
        <taxon>Caryophyllales</taxon>
        <taxon>Cactineae</taxon>
        <taxon>Cactaceae</taxon>
        <taxon>Opuntioideae</taxon>
        <taxon>Opuntia</taxon>
    </lineage>
</organism>
<accession>A0A7C9EMK3</accession>
<proteinExistence type="predicted"/>
<name>A0A7C9EMK3_OPUST</name>
<reference evidence="1" key="2">
    <citation type="submission" date="2020-07" db="EMBL/GenBank/DDBJ databases">
        <authorList>
            <person name="Vera ALvarez R."/>
            <person name="Arias-Moreno D.M."/>
            <person name="Jimenez-Jacinto V."/>
            <person name="Jimenez-Bremont J.F."/>
            <person name="Swaminathan K."/>
            <person name="Moose S.P."/>
            <person name="Guerrero-Gonzalez M.L."/>
            <person name="Marino-Ramirez L."/>
            <person name="Landsman D."/>
            <person name="Rodriguez-Kessler M."/>
            <person name="Delgado-Sanchez P."/>
        </authorList>
    </citation>
    <scope>NUCLEOTIDE SEQUENCE</scope>
    <source>
        <tissue evidence="1">Cladode</tissue>
    </source>
</reference>
<protein>
    <submittedName>
        <fullName evidence="1">Uncharacterized protein</fullName>
    </submittedName>
</protein>
<dbReference type="AlphaFoldDB" id="A0A7C9EMK3"/>
<reference evidence="1" key="1">
    <citation type="journal article" date="2013" name="J. Plant Res.">
        <title>Effect of fungi and light on seed germination of three Opuntia species from semiarid lands of central Mexico.</title>
        <authorList>
            <person name="Delgado-Sanchez P."/>
            <person name="Jimenez-Bremont J.F."/>
            <person name="Guerrero-Gonzalez Mde L."/>
            <person name="Flores J."/>
        </authorList>
    </citation>
    <scope>NUCLEOTIDE SEQUENCE</scope>
    <source>
        <tissue evidence="1">Cladode</tissue>
    </source>
</reference>